<evidence type="ECO:0000256" key="3">
    <source>
        <dbReference type="ARBA" id="ARBA00022737"/>
    </source>
</evidence>
<evidence type="ECO:0000256" key="4">
    <source>
        <dbReference type="ARBA" id="ARBA00022771"/>
    </source>
</evidence>
<dbReference type="SUPFAM" id="SSF57667">
    <property type="entry name" value="beta-beta-alpha zinc fingers"/>
    <property type="match status" value="1"/>
</dbReference>
<evidence type="ECO:0000313" key="11">
    <source>
        <dbReference type="Proteomes" id="UP000694555"/>
    </source>
</evidence>
<evidence type="ECO:0000256" key="1">
    <source>
        <dbReference type="ARBA" id="ARBA00004123"/>
    </source>
</evidence>
<dbReference type="InterPro" id="IPR013087">
    <property type="entry name" value="Znf_C2H2_type"/>
</dbReference>
<keyword evidence="6" id="KW-0539">Nucleus</keyword>
<sequence>MSAVAYMDFVAAQCLVSISNRSAMPEVAWLKVPGEEQVRKEPYDPRDAWKDYCTLVTIAKSLLELNKYRPLPVPSVCSSKVESPDEEVDSDSDTTTEPGLSPLDHVLCTHPSTEPVILCETLRNTGVVAEWVHRKKKRKKCLLWLCLSERPFPCTWPGCLKKFSRSDELTRHYRTHTGEKQFRCPLCEKRFMRSDHLTKHARRHTEFHPSMIKRSKKSNSSSL</sequence>
<evidence type="ECO:0000256" key="7">
    <source>
        <dbReference type="PROSITE-ProRule" id="PRU00042"/>
    </source>
</evidence>
<evidence type="ECO:0000313" key="10">
    <source>
        <dbReference type="Ensembl" id="ENSBJAP00000002346.1"/>
    </source>
</evidence>
<dbReference type="PROSITE" id="PS50157">
    <property type="entry name" value="ZINC_FINGER_C2H2_2"/>
    <property type="match status" value="2"/>
</dbReference>
<evidence type="ECO:0000256" key="2">
    <source>
        <dbReference type="ARBA" id="ARBA00022723"/>
    </source>
</evidence>
<dbReference type="Proteomes" id="UP000694555">
    <property type="component" value="Unplaced"/>
</dbReference>
<comment type="subcellular location">
    <subcellularLocation>
        <location evidence="1">Nucleus</location>
    </subcellularLocation>
</comment>
<accession>A0A8B9ZAJ2</accession>
<keyword evidence="4 7" id="KW-0863">Zinc-finger</keyword>
<organism evidence="10 11">
    <name type="scientific">Buteo japonicus</name>
    <dbReference type="NCBI Taxonomy" id="224669"/>
    <lineage>
        <taxon>Eukaryota</taxon>
        <taxon>Metazoa</taxon>
        <taxon>Chordata</taxon>
        <taxon>Craniata</taxon>
        <taxon>Vertebrata</taxon>
        <taxon>Euteleostomi</taxon>
        <taxon>Archelosauria</taxon>
        <taxon>Archosauria</taxon>
        <taxon>Dinosauria</taxon>
        <taxon>Saurischia</taxon>
        <taxon>Theropoda</taxon>
        <taxon>Coelurosauria</taxon>
        <taxon>Aves</taxon>
        <taxon>Neognathae</taxon>
        <taxon>Neoaves</taxon>
        <taxon>Telluraves</taxon>
        <taxon>Accipitrimorphae</taxon>
        <taxon>Accipitriformes</taxon>
        <taxon>Accipitridae</taxon>
        <taxon>Accipitrinae</taxon>
        <taxon>Buteo</taxon>
    </lineage>
</organism>
<proteinExistence type="predicted"/>
<name>A0A8B9ZAJ2_9AVES</name>
<evidence type="ECO:0000256" key="8">
    <source>
        <dbReference type="SAM" id="MobiDB-lite"/>
    </source>
</evidence>
<feature type="region of interest" description="Disordered" evidence="8">
    <location>
        <begin position="77"/>
        <end position="101"/>
    </location>
</feature>
<dbReference type="CDD" id="cd21578">
    <property type="entry name" value="KLF9_N"/>
    <property type="match status" value="1"/>
</dbReference>
<dbReference type="GO" id="GO:0005634">
    <property type="term" value="C:nucleus"/>
    <property type="evidence" value="ECO:0007669"/>
    <property type="project" value="UniProtKB-SubCell"/>
</dbReference>
<dbReference type="GO" id="GO:0000978">
    <property type="term" value="F:RNA polymerase II cis-regulatory region sequence-specific DNA binding"/>
    <property type="evidence" value="ECO:0007669"/>
    <property type="project" value="TreeGrafter"/>
</dbReference>
<dbReference type="FunFam" id="3.30.160.60:FF:000018">
    <property type="entry name" value="Krueppel-like factor 15"/>
    <property type="match status" value="1"/>
</dbReference>
<evidence type="ECO:0000256" key="6">
    <source>
        <dbReference type="ARBA" id="ARBA00023242"/>
    </source>
</evidence>
<dbReference type="PANTHER" id="PTHR23235:SF132">
    <property type="entry name" value="KRUEPPEL-LIKE FACTOR 9"/>
    <property type="match status" value="1"/>
</dbReference>
<feature type="compositionally biased region" description="Basic residues" evidence="8">
    <location>
        <begin position="201"/>
        <end position="217"/>
    </location>
</feature>
<evidence type="ECO:0000259" key="9">
    <source>
        <dbReference type="PROSITE" id="PS50157"/>
    </source>
</evidence>
<dbReference type="Gene3D" id="3.30.160.60">
    <property type="entry name" value="Classic Zinc Finger"/>
    <property type="match status" value="2"/>
</dbReference>
<dbReference type="GO" id="GO:0008270">
    <property type="term" value="F:zinc ion binding"/>
    <property type="evidence" value="ECO:0007669"/>
    <property type="project" value="UniProtKB-KW"/>
</dbReference>
<feature type="domain" description="C2H2-type" evidence="9">
    <location>
        <begin position="152"/>
        <end position="181"/>
    </location>
</feature>
<dbReference type="AlphaFoldDB" id="A0A8B9ZAJ2"/>
<evidence type="ECO:0000256" key="5">
    <source>
        <dbReference type="ARBA" id="ARBA00022833"/>
    </source>
</evidence>
<dbReference type="PANTHER" id="PTHR23235">
    <property type="entry name" value="KRUEPPEL-LIKE TRANSCRIPTION FACTOR"/>
    <property type="match status" value="1"/>
</dbReference>
<feature type="compositionally biased region" description="Acidic residues" evidence="8">
    <location>
        <begin position="84"/>
        <end position="94"/>
    </location>
</feature>
<keyword evidence="2" id="KW-0479">Metal-binding</keyword>
<reference evidence="10" key="2">
    <citation type="submission" date="2025-09" db="UniProtKB">
        <authorList>
            <consortium name="Ensembl"/>
        </authorList>
    </citation>
    <scope>IDENTIFICATION</scope>
</reference>
<dbReference type="Ensembl" id="ENSBJAT00000002411.1">
    <property type="protein sequence ID" value="ENSBJAP00000002346.1"/>
    <property type="gene ID" value="ENSBJAG00000001714.1"/>
</dbReference>
<keyword evidence="3" id="KW-0677">Repeat</keyword>
<protein>
    <submittedName>
        <fullName evidence="10">Kruppel like factor 9</fullName>
    </submittedName>
</protein>
<dbReference type="InterPro" id="IPR036236">
    <property type="entry name" value="Znf_C2H2_sf"/>
</dbReference>
<dbReference type="Pfam" id="PF00096">
    <property type="entry name" value="zf-C2H2"/>
    <property type="match status" value="2"/>
</dbReference>
<feature type="region of interest" description="Disordered" evidence="8">
    <location>
        <begin position="201"/>
        <end position="223"/>
    </location>
</feature>
<keyword evidence="5" id="KW-0862">Zinc</keyword>
<dbReference type="SMART" id="SM00355">
    <property type="entry name" value="ZnF_C2H2"/>
    <property type="match status" value="2"/>
</dbReference>
<feature type="domain" description="C2H2-type" evidence="9">
    <location>
        <begin position="182"/>
        <end position="209"/>
    </location>
</feature>
<keyword evidence="11" id="KW-1185">Reference proteome</keyword>
<dbReference type="GO" id="GO:0000981">
    <property type="term" value="F:DNA-binding transcription factor activity, RNA polymerase II-specific"/>
    <property type="evidence" value="ECO:0007669"/>
    <property type="project" value="TreeGrafter"/>
</dbReference>
<dbReference type="FunFam" id="3.30.160.60:FF:000521">
    <property type="entry name" value="Krueppel-like factor 9"/>
    <property type="match status" value="1"/>
</dbReference>
<dbReference type="PROSITE" id="PS00028">
    <property type="entry name" value="ZINC_FINGER_C2H2_1"/>
    <property type="match status" value="2"/>
</dbReference>
<reference evidence="10" key="1">
    <citation type="submission" date="2025-08" db="UniProtKB">
        <authorList>
            <consortium name="Ensembl"/>
        </authorList>
    </citation>
    <scope>IDENTIFICATION</scope>
</reference>